<accession>A0ABP9BQL2</accession>
<sequence>MNKITKITILWIVAAVCGMQFKGRAQVLGGTKGNYLEINSINGKSTNTFYNKRWLVRDADGTDWLTARLHDGISIDASFLTPMVDSRTWWERDPYNNIQSWGNGNSTYLIIKGGNVGIGTTSPQAKLAVNGNILAKEIKVKTDITVPDYVFEKYYQLPSLVEVEAYVKEHKHLPEIPSAKEIGEEGLDLAKMNLLLLKKVEELTLHLVEERKAWITMERELTSLKKAVYH</sequence>
<evidence type="ECO:0008006" key="3">
    <source>
        <dbReference type="Google" id="ProtNLM"/>
    </source>
</evidence>
<reference evidence="2" key="1">
    <citation type="journal article" date="2019" name="Int. J. Syst. Evol. Microbiol.">
        <title>The Global Catalogue of Microorganisms (GCM) 10K type strain sequencing project: providing services to taxonomists for standard genome sequencing and annotation.</title>
        <authorList>
            <consortium name="The Broad Institute Genomics Platform"/>
            <consortium name="The Broad Institute Genome Sequencing Center for Infectious Disease"/>
            <person name="Wu L."/>
            <person name="Ma J."/>
        </authorList>
    </citation>
    <scope>NUCLEOTIDE SEQUENCE [LARGE SCALE GENOMIC DNA]</scope>
    <source>
        <strain evidence="2">JCM 18200</strain>
    </source>
</reference>
<dbReference type="EMBL" id="BAABIQ010000040">
    <property type="protein sequence ID" value="GAA4798752.1"/>
    <property type="molecule type" value="Genomic_DNA"/>
</dbReference>
<keyword evidence="2" id="KW-1185">Reference proteome</keyword>
<organism evidence="1 2">
    <name type="scientific">Olivibacter ginsenosidimutans</name>
    <dbReference type="NCBI Taxonomy" id="1176537"/>
    <lineage>
        <taxon>Bacteria</taxon>
        <taxon>Pseudomonadati</taxon>
        <taxon>Bacteroidota</taxon>
        <taxon>Sphingobacteriia</taxon>
        <taxon>Sphingobacteriales</taxon>
        <taxon>Sphingobacteriaceae</taxon>
        <taxon>Olivibacter</taxon>
    </lineage>
</organism>
<proteinExistence type="predicted"/>
<name>A0ABP9BQL2_9SPHI</name>
<dbReference type="Proteomes" id="UP001501411">
    <property type="component" value="Unassembled WGS sequence"/>
</dbReference>
<comment type="caution">
    <text evidence="1">The sequence shown here is derived from an EMBL/GenBank/DDBJ whole genome shotgun (WGS) entry which is preliminary data.</text>
</comment>
<dbReference type="RefSeq" id="WP_345232569.1">
    <property type="nucleotide sequence ID" value="NZ_BAABIQ010000040.1"/>
</dbReference>
<evidence type="ECO:0000313" key="2">
    <source>
        <dbReference type="Proteomes" id="UP001501411"/>
    </source>
</evidence>
<gene>
    <name evidence="1" type="ORF">GCM10023231_29390</name>
</gene>
<evidence type="ECO:0000313" key="1">
    <source>
        <dbReference type="EMBL" id="GAA4798752.1"/>
    </source>
</evidence>
<protein>
    <recommendedName>
        <fullName evidence="3">Tail fiber domain-containing protein</fullName>
    </recommendedName>
</protein>